<comment type="caution">
    <text evidence="1">The sequence shown here is derived from an EMBL/GenBank/DDBJ whole genome shotgun (WGS) entry which is preliminary data.</text>
</comment>
<gene>
    <name evidence="1" type="ORF">FYJ33_06250</name>
</gene>
<dbReference type="AlphaFoldDB" id="A0A7X2MXR8"/>
<evidence type="ECO:0000313" key="1">
    <source>
        <dbReference type="EMBL" id="MSR91017.1"/>
    </source>
</evidence>
<keyword evidence="2" id="KW-1185">Reference proteome</keyword>
<dbReference type="Proteomes" id="UP000460287">
    <property type="component" value="Unassembled WGS sequence"/>
</dbReference>
<reference evidence="1 2" key="1">
    <citation type="submission" date="2019-08" db="EMBL/GenBank/DDBJ databases">
        <title>In-depth cultivation of the pig gut microbiome towards novel bacterial diversity and tailored functional studies.</title>
        <authorList>
            <person name="Wylensek D."/>
            <person name="Hitch T.C.A."/>
            <person name="Clavel T."/>
        </authorList>
    </citation>
    <scope>NUCLEOTIDE SEQUENCE [LARGE SCALE GENOMIC DNA]</scope>
    <source>
        <strain evidence="1 2">WCA-383-APC-5B</strain>
    </source>
</reference>
<accession>A0A7X2MXR8</accession>
<dbReference type="EMBL" id="VULX01000006">
    <property type="protein sequence ID" value="MSR91017.1"/>
    <property type="molecule type" value="Genomic_DNA"/>
</dbReference>
<name>A0A7X2MXR8_9CLOT</name>
<dbReference type="RefSeq" id="WP_154530897.1">
    <property type="nucleotide sequence ID" value="NZ_VULX01000006.1"/>
</dbReference>
<sequence length="94" mass="11207">MTFCVQNIDIRPVCNALSLNKLDSVFTVIKDENFIIYKDHKNLSSEKFKKITDELYNCSKIQYDKECYKYLIAFIQKNNLKDKVEKIKDKIIFD</sequence>
<protein>
    <submittedName>
        <fullName evidence="1">Uncharacterized protein</fullName>
    </submittedName>
</protein>
<organism evidence="1 2">
    <name type="scientific">Inconstantimicrobium porci</name>
    <dbReference type="NCBI Taxonomy" id="2652291"/>
    <lineage>
        <taxon>Bacteria</taxon>
        <taxon>Bacillati</taxon>
        <taxon>Bacillota</taxon>
        <taxon>Clostridia</taxon>
        <taxon>Eubacteriales</taxon>
        <taxon>Clostridiaceae</taxon>
        <taxon>Inconstantimicrobium</taxon>
    </lineage>
</organism>
<evidence type="ECO:0000313" key="2">
    <source>
        <dbReference type="Proteomes" id="UP000460287"/>
    </source>
</evidence>
<proteinExistence type="predicted"/>